<keyword evidence="3" id="KW-1185">Reference proteome</keyword>
<name>A0A134AHG7_9FIRM</name>
<keyword evidence="1" id="KW-1133">Transmembrane helix</keyword>
<dbReference type="Proteomes" id="UP000070442">
    <property type="component" value="Unassembled WGS sequence"/>
</dbReference>
<dbReference type="OrthoDB" id="9786793at2"/>
<dbReference type="PATRIC" id="fig|755172.3.peg.810"/>
<comment type="caution">
    <text evidence="2">The sequence shown here is derived from an EMBL/GenBank/DDBJ whole genome shotgun (WGS) entry which is preliminary data.</text>
</comment>
<organism evidence="2 3">
    <name type="scientific">Aedoeadaptatus coxii</name>
    <dbReference type="NCBI Taxonomy" id="755172"/>
    <lineage>
        <taxon>Bacteria</taxon>
        <taxon>Bacillati</taxon>
        <taxon>Bacillota</taxon>
        <taxon>Tissierellia</taxon>
        <taxon>Tissierellales</taxon>
        <taxon>Peptoniphilaceae</taxon>
        <taxon>Aedoeadaptatus</taxon>
    </lineage>
</organism>
<proteinExistence type="predicted"/>
<feature type="transmembrane region" description="Helical" evidence="1">
    <location>
        <begin position="6"/>
        <end position="30"/>
    </location>
</feature>
<sequence>MKHKLTTRWIATTAVLAAVYYALTVVFSPISYGPIQFRVSEVMNMLVFFNPSFGPGIVLGVFLSNITSPLGAYDLVFGTFHTAISLYFMSRVHNKWVASLMPALFAWIIGFELVLAFGGGIIGFLTMSLSVAASEVIICTLISVPVYEVLQKNPGFRSIVNKNPQ</sequence>
<evidence type="ECO:0000313" key="2">
    <source>
        <dbReference type="EMBL" id="KXB67115.1"/>
    </source>
</evidence>
<evidence type="ECO:0008006" key="4">
    <source>
        <dbReference type="Google" id="ProtNLM"/>
    </source>
</evidence>
<dbReference type="PANTHER" id="PTHR40044">
    <property type="entry name" value="INTEGRAL MEMBRANE PROTEIN-RELATED"/>
    <property type="match status" value="1"/>
</dbReference>
<reference evidence="3" key="1">
    <citation type="submission" date="2016-01" db="EMBL/GenBank/DDBJ databases">
        <authorList>
            <person name="Mitreva M."/>
            <person name="Pepin K.H."/>
            <person name="Mihindukulasuriya K.A."/>
            <person name="Fulton R."/>
            <person name="Fronick C."/>
            <person name="O'Laughlin M."/>
            <person name="Miner T."/>
            <person name="Herter B."/>
            <person name="Rosa B.A."/>
            <person name="Cordes M."/>
            <person name="Tomlinson C."/>
            <person name="Wollam A."/>
            <person name="Palsikar V.B."/>
            <person name="Mardis E.R."/>
            <person name="Wilson R.K."/>
        </authorList>
    </citation>
    <scope>NUCLEOTIDE SEQUENCE [LARGE SCALE GENOMIC DNA]</scope>
    <source>
        <strain evidence="3">DNF00729</strain>
    </source>
</reference>
<protein>
    <recommendedName>
        <fullName evidence="4">QueT transporter</fullName>
    </recommendedName>
</protein>
<dbReference type="AlphaFoldDB" id="A0A134AHG7"/>
<feature type="transmembrane region" description="Helical" evidence="1">
    <location>
        <begin position="100"/>
        <end position="125"/>
    </location>
</feature>
<evidence type="ECO:0000256" key="1">
    <source>
        <dbReference type="SAM" id="Phobius"/>
    </source>
</evidence>
<keyword evidence="1" id="KW-0472">Membrane</keyword>
<gene>
    <name evidence="2" type="ORF">HMPREF1863_00841</name>
</gene>
<dbReference type="STRING" id="755172.HMPREF1863_00841"/>
<dbReference type="PANTHER" id="PTHR40044:SF1">
    <property type="entry name" value="INTEGRAL MEMBRANE PROTEIN"/>
    <property type="match status" value="1"/>
</dbReference>
<feature type="transmembrane region" description="Helical" evidence="1">
    <location>
        <begin position="42"/>
        <end position="64"/>
    </location>
</feature>
<dbReference type="PIRSF" id="PIRSF031501">
    <property type="entry name" value="QueT"/>
    <property type="match status" value="1"/>
</dbReference>
<dbReference type="Pfam" id="PF06177">
    <property type="entry name" value="QueT"/>
    <property type="match status" value="1"/>
</dbReference>
<accession>A0A134AHG7</accession>
<dbReference type="InterPro" id="IPR010387">
    <property type="entry name" value="QueT"/>
</dbReference>
<dbReference type="EMBL" id="LSDG01000023">
    <property type="protein sequence ID" value="KXB67115.1"/>
    <property type="molecule type" value="Genomic_DNA"/>
</dbReference>
<evidence type="ECO:0000313" key="3">
    <source>
        <dbReference type="Proteomes" id="UP000070442"/>
    </source>
</evidence>
<feature type="transmembrane region" description="Helical" evidence="1">
    <location>
        <begin position="70"/>
        <end position="88"/>
    </location>
</feature>
<dbReference type="RefSeq" id="WP_068367557.1">
    <property type="nucleotide sequence ID" value="NZ_CAIJCT010000010.1"/>
</dbReference>
<keyword evidence="1" id="KW-0812">Transmembrane</keyword>